<protein>
    <recommendedName>
        <fullName evidence="4">Chromo domain-containing protein</fullName>
    </recommendedName>
</protein>
<evidence type="ECO:0008006" key="4">
    <source>
        <dbReference type="Google" id="ProtNLM"/>
    </source>
</evidence>
<evidence type="ECO:0000313" key="3">
    <source>
        <dbReference type="Proteomes" id="UP001557470"/>
    </source>
</evidence>
<feature type="signal peptide" evidence="1">
    <location>
        <begin position="1"/>
        <end position="24"/>
    </location>
</feature>
<dbReference type="Proteomes" id="UP001557470">
    <property type="component" value="Unassembled WGS sequence"/>
</dbReference>
<dbReference type="InterPro" id="IPR016197">
    <property type="entry name" value="Chromo-like_dom_sf"/>
</dbReference>
<dbReference type="Gene3D" id="2.40.50.40">
    <property type="match status" value="1"/>
</dbReference>
<dbReference type="AlphaFoldDB" id="A0ABD0Y5H2"/>
<keyword evidence="3" id="KW-1185">Reference proteome</keyword>
<dbReference type="SUPFAM" id="SSF54160">
    <property type="entry name" value="Chromo domain-like"/>
    <property type="match status" value="1"/>
</dbReference>
<accession>A0ABD0Y5H2</accession>
<keyword evidence="1" id="KW-0732">Signal</keyword>
<evidence type="ECO:0000313" key="2">
    <source>
        <dbReference type="EMBL" id="KAL1020482.1"/>
    </source>
</evidence>
<comment type="caution">
    <text evidence="2">The sequence shown here is derived from an EMBL/GenBank/DDBJ whole genome shotgun (WGS) entry which is preliminary data.</text>
</comment>
<dbReference type="EMBL" id="JAGEUA010000001">
    <property type="protein sequence ID" value="KAL1020482.1"/>
    <property type="molecule type" value="Genomic_DNA"/>
</dbReference>
<feature type="chain" id="PRO_5044753478" description="Chromo domain-containing protein" evidence="1">
    <location>
        <begin position="25"/>
        <end position="181"/>
    </location>
</feature>
<sequence length="181" mass="20096">MATCLPCFSACMATCLPCFSACMATCLPCFPPRKRTCPCHLSRPTYAVAIEPGIVPGRLCIELQVVINIRPTVAVTLPRPTPSETSPLLPPPRPPPLRIIDGGLAYPVRWILDSWRQGFQYLVDWEGYGPEKRCWIPHHQILNASLIGDFIVDGLELLVVTFIFSLNSLNTSVFFCVTTSY</sequence>
<name>A0ABD0Y5H2_UMBPY</name>
<proteinExistence type="predicted"/>
<organism evidence="2 3">
    <name type="scientific">Umbra pygmaea</name>
    <name type="common">Eastern mudminnow</name>
    <dbReference type="NCBI Taxonomy" id="75934"/>
    <lineage>
        <taxon>Eukaryota</taxon>
        <taxon>Metazoa</taxon>
        <taxon>Chordata</taxon>
        <taxon>Craniata</taxon>
        <taxon>Vertebrata</taxon>
        <taxon>Euteleostomi</taxon>
        <taxon>Actinopterygii</taxon>
        <taxon>Neopterygii</taxon>
        <taxon>Teleostei</taxon>
        <taxon>Protacanthopterygii</taxon>
        <taxon>Esociformes</taxon>
        <taxon>Umbridae</taxon>
        <taxon>Umbra</taxon>
    </lineage>
</organism>
<evidence type="ECO:0000256" key="1">
    <source>
        <dbReference type="SAM" id="SignalP"/>
    </source>
</evidence>
<gene>
    <name evidence="2" type="ORF">UPYG_G00000610</name>
</gene>
<reference evidence="2 3" key="1">
    <citation type="submission" date="2024-06" db="EMBL/GenBank/DDBJ databases">
        <authorList>
            <person name="Pan Q."/>
            <person name="Wen M."/>
            <person name="Jouanno E."/>
            <person name="Zahm M."/>
            <person name="Klopp C."/>
            <person name="Cabau C."/>
            <person name="Louis A."/>
            <person name="Berthelot C."/>
            <person name="Parey E."/>
            <person name="Roest Crollius H."/>
            <person name="Montfort J."/>
            <person name="Robinson-Rechavi M."/>
            <person name="Bouchez O."/>
            <person name="Lampietro C."/>
            <person name="Lopez Roques C."/>
            <person name="Donnadieu C."/>
            <person name="Postlethwait J."/>
            <person name="Bobe J."/>
            <person name="Verreycken H."/>
            <person name="Guiguen Y."/>
        </authorList>
    </citation>
    <scope>NUCLEOTIDE SEQUENCE [LARGE SCALE GENOMIC DNA]</scope>
    <source>
        <strain evidence="2">Up_M1</strain>
        <tissue evidence="2">Testis</tissue>
    </source>
</reference>